<protein>
    <submittedName>
        <fullName evidence="1">Uncharacterized protein</fullName>
    </submittedName>
</protein>
<dbReference type="Proteomes" id="UP000054279">
    <property type="component" value="Unassembled WGS sequence"/>
</dbReference>
<sequence length="145" mass="16396">MLVIPTISLQNQERTPTPPLTILFDASPSRIRQYEEAVNRWFKTYGIDATLNASRPFPLTPGSPSPRSSECRRCGHKGHYKDSAECLHNNPLPEKEQQYRRIVGTSILNAVRNVKTTTAFHIKCGTFDEFDCNYAFASNNINPPI</sequence>
<evidence type="ECO:0000313" key="2">
    <source>
        <dbReference type="Proteomes" id="UP000054279"/>
    </source>
</evidence>
<reference evidence="1 2" key="1">
    <citation type="submission" date="2014-06" db="EMBL/GenBank/DDBJ databases">
        <title>Evolutionary Origins and Diversification of the Mycorrhizal Mutualists.</title>
        <authorList>
            <consortium name="DOE Joint Genome Institute"/>
            <consortium name="Mycorrhizal Genomics Consortium"/>
            <person name="Kohler A."/>
            <person name="Kuo A."/>
            <person name="Nagy L.G."/>
            <person name="Floudas D."/>
            <person name="Copeland A."/>
            <person name="Barry K.W."/>
            <person name="Cichocki N."/>
            <person name="Veneault-Fourrey C."/>
            <person name="LaButti K."/>
            <person name="Lindquist E.A."/>
            <person name="Lipzen A."/>
            <person name="Lundell T."/>
            <person name="Morin E."/>
            <person name="Murat C."/>
            <person name="Riley R."/>
            <person name="Ohm R."/>
            <person name="Sun H."/>
            <person name="Tunlid A."/>
            <person name="Henrissat B."/>
            <person name="Grigoriev I.V."/>
            <person name="Hibbett D.S."/>
            <person name="Martin F."/>
        </authorList>
    </citation>
    <scope>NUCLEOTIDE SEQUENCE [LARGE SCALE GENOMIC DNA]</scope>
    <source>
        <strain evidence="1 2">SS14</strain>
    </source>
</reference>
<gene>
    <name evidence="1" type="ORF">M422DRAFT_275013</name>
</gene>
<evidence type="ECO:0000313" key="1">
    <source>
        <dbReference type="EMBL" id="KIJ24257.1"/>
    </source>
</evidence>
<accession>A0A0C9U564</accession>
<name>A0A0C9U564_SPHS4</name>
<keyword evidence="2" id="KW-1185">Reference proteome</keyword>
<organism evidence="1 2">
    <name type="scientific">Sphaerobolus stellatus (strain SS14)</name>
    <dbReference type="NCBI Taxonomy" id="990650"/>
    <lineage>
        <taxon>Eukaryota</taxon>
        <taxon>Fungi</taxon>
        <taxon>Dikarya</taxon>
        <taxon>Basidiomycota</taxon>
        <taxon>Agaricomycotina</taxon>
        <taxon>Agaricomycetes</taxon>
        <taxon>Phallomycetidae</taxon>
        <taxon>Geastrales</taxon>
        <taxon>Sphaerobolaceae</taxon>
        <taxon>Sphaerobolus</taxon>
    </lineage>
</organism>
<dbReference type="AlphaFoldDB" id="A0A0C9U564"/>
<dbReference type="EMBL" id="KN837511">
    <property type="protein sequence ID" value="KIJ24257.1"/>
    <property type="molecule type" value="Genomic_DNA"/>
</dbReference>
<proteinExistence type="predicted"/>
<dbReference type="HOGENOM" id="CLU_1788038_0_0_1"/>